<evidence type="ECO:0000313" key="1">
    <source>
        <dbReference type="EMBL" id="KAK7251074.1"/>
    </source>
</evidence>
<protein>
    <submittedName>
        <fullName evidence="1">Uncharacterized protein</fullName>
    </submittedName>
</protein>
<keyword evidence="2" id="KW-1185">Reference proteome</keyword>
<reference evidence="1 2" key="1">
    <citation type="submission" date="2024-01" db="EMBL/GenBank/DDBJ databases">
        <title>The genomes of 5 underutilized Papilionoideae crops provide insights into root nodulation and disease resistanc.</title>
        <authorList>
            <person name="Yuan L."/>
        </authorList>
    </citation>
    <scope>NUCLEOTIDE SEQUENCE [LARGE SCALE GENOMIC DNA]</scope>
    <source>
        <strain evidence="1">ZHUSHIDOU_FW_LH</strain>
        <tissue evidence="1">Leaf</tissue>
    </source>
</reference>
<accession>A0AAN9E8F0</accession>
<evidence type="ECO:0000313" key="2">
    <source>
        <dbReference type="Proteomes" id="UP001372338"/>
    </source>
</evidence>
<dbReference type="Proteomes" id="UP001372338">
    <property type="component" value="Unassembled WGS sequence"/>
</dbReference>
<proteinExistence type="predicted"/>
<sequence length="156" mass="18192">MFRVEVVRHSGQLVHCRVIHNPDNSMFYVYDHNDSDRRIEMWSDLKDIGDKGEGYAMFRIMRNLEHIKPGLRDLNQRKFRDIDTKESQAREKLDTVPDLLQTDPMNIHLQKLEKEAKDEHAKQINSLILRLSVPDRNSASVSLSSNNLESPEHSKA</sequence>
<organism evidence="1 2">
    <name type="scientific">Crotalaria pallida</name>
    <name type="common">Smooth rattlebox</name>
    <name type="synonym">Crotalaria striata</name>
    <dbReference type="NCBI Taxonomy" id="3830"/>
    <lineage>
        <taxon>Eukaryota</taxon>
        <taxon>Viridiplantae</taxon>
        <taxon>Streptophyta</taxon>
        <taxon>Embryophyta</taxon>
        <taxon>Tracheophyta</taxon>
        <taxon>Spermatophyta</taxon>
        <taxon>Magnoliopsida</taxon>
        <taxon>eudicotyledons</taxon>
        <taxon>Gunneridae</taxon>
        <taxon>Pentapetalae</taxon>
        <taxon>rosids</taxon>
        <taxon>fabids</taxon>
        <taxon>Fabales</taxon>
        <taxon>Fabaceae</taxon>
        <taxon>Papilionoideae</taxon>
        <taxon>50 kb inversion clade</taxon>
        <taxon>genistoids sensu lato</taxon>
        <taxon>core genistoids</taxon>
        <taxon>Crotalarieae</taxon>
        <taxon>Crotalaria</taxon>
    </lineage>
</organism>
<dbReference type="AlphaFoldDB" id="A0AAN9E8F0"/>
<gene>
    <name evidence="1" type="ORF">RIF29_33954</name>
</gene>
<comment type="caution">
    <text evidence="1">The sequence shown here is derived from an EMBL/GenBank/DDBJ whole genome shotgun (WGS) entry which is preliminary data.</text>
</comment>
<dbReference type="EMBL" id="JAYWIO010000007">
    <property type="protein sequence ID" value="KAK7251074.1"/>
    <property type="molecule type" value="Genomic_DNA"/>
</dbReference>
<name>A0AAN9E8F0_CROPI</name>